<dbReference type="AlphaFoldDB" id="A0A0D2K1T9"/>
<evidence type="ECO:0000256" key="1">
    <source>
        <dbReference type="ARBA" id="ARBA00023157"/>
    </source>
</evidence>
<feature type="domain" description="DUF547" evidence="4">
    <location>
        <begin position="301"/>
        <end position="440"/>
    </location>
</feature>
<dbReference type="SUPFAM" id="SSF52833">
    <property type="entry name" value="Thioredoxin-like"/>
    <property type="match status" value="1"/>
</dbReference>
<reference evidence="5 6" key="1">
    <citation type="journal article" date="2013" name="BMC Genomics">
        <title>Reconstruction of the lipid metabolism for the microalga Monoraphidium neglectum from its genome sequence reveals characteristics suitable for biofuel production.</title>
        <authorList>
            <person name="Bogen C."/>
            <person name="Al-Dilaimi A."/>
            <person name="Albersmeier A."/>
            <person name="Wichmann J."/>
            <person name="Grundmann M."/>
            <person name="Rupp O."/>
            <person name="Lauersen K.J."/>
            <person name="Blifernez-Klassen O."/>
            <person name="Kalinowski J."/>
            <person name="Goesmann A."/>
            <person name="Mussgnug J.H."/>
            <person name="Kruse O."/>
        </authorList>
    </citation>
    <scope>NUCLEOTIDE SEQUENCE [LARGE SCALE GENOMIC DNA]</scope>
    <source>
        <strain evidence="5 6">SAG 48.87</strain>
    </source>
</reference>
<organism evidence="5 6">
    <name type="scientific">Monoraphidium neglectum</name>
    <dbReference type="NCBI Taxonomy" id="145388"/>
    <lineage>
        <taxon>Eukaryota</taxon>
        <taxon>Viridiplantae</taxon>
        <taxon>Chlorophyta</taxon>
        <taxon>core chlorophytes</taxon>
        <taxon>Chlorophyceae</taxon>
        <taxon>CS clade</taxon>
        <taxon>Sphaeropleales</taxon>
        <taxon>Selenastraceae</taxon>
        <taxon>Monoraphidium</taxon>
    </lineage>
</organism>
<evidence type="ECO:0000259" key="4">
    <source>
        <dbReference type="Pfam" id="PF04784"/>
    </source>
</evidence>
<dbReference type="PRINTS" id="PR00160">
    <property type="entry name" value="GLUTAREDOXIN"/>
</dbReference>
<dbReference type="Pfam" id="PF00462">
    <property type="entry name" value="Glutaredoxin"/>
    <property type="match status" value="1"/>
</dbReference>
<dbReference type="PANTHER" id="PTHR46361:SF3">
    <property type="entry name" value="ELECTRON CARRIER_ PROTEIN DISULFIDE OXIDOREDUCTASE"/>
    <property type="match status" value="1"/>
</dbReference>
<dbReference type="EMBL" id="KK100648">
    <property type="protein sequence ID" value="KIZ04543.1"/>
    <property type="molecule type" value="Genomic_DNA"/>
</dbReference>
<evidence type="ECO:0000259" key="3">
    <source>
        <dbReference type="Pfam" id="PF00462"/>
    </source>
</evidence>
<dbReference type="InterPro" id="IPR036249">
    <property type="entry name" value="Thioredoxin-like_sf"/>
</dbReference>
<keyword evidence="1" id="KW-1015">Disulfide bond</keyword>
<dbReference type="InterPro" id="IPR011767">
    <property type="entry name" value="GLR_AS"/>
</dbReference>
<dbReference type="InterPro" id="IPR002109">
    <property type="entry name" value="Glutaredoxin"/>
</dbReference>
<dbReference type="PROSITE" id="PS00195">
    <property type="entry name" value="GLUTAREDOXIN_1"/>
    <property type="match status" value="1"/>
</dbReference>
<feature type="domain" description="Glutaredoxin" evidence="3">
    <location>
        <begin position="13"/>
        <end position="72"/>
    </location>
</feature>
<dbReference type="Pfam" id="PF04784">
    <property type="entry name" value="DUF547"/>
    <property type="match status" value="1"/>
</dbReference>
<keyword evidence="2" id="KW-0676">Redox-active center</keyword>
<dbReference type="PROSITE" id="PS51354">
    <property type="entry name" value="GLUTAREDOXIN_2"/>
    <property type="match status" value="1"/>
</dbReference>
<dbReference type="Gene3D" id="3.40.30.10">
    <property type="entry name" value="Glutaredoxin"/>
    <property type="match status" value="1"/>
</dbReference>
<dbReference type="RefSeq" id="XP_013903562.1">
    <property type="nucleotide sequence ID" value="XM_014048108.1"/>
</dbReference>
<gene>
    <name evidence="5" type="ORF">MNEG_3421</name>
</gene>
<sequence>MAHTAVATRTADVVVFTTPGCPYCKRAKDALHERGFAYSEVDVSADQRLRATLNEATGLRTVPQIYVGSTHIGGSDALLPQLEDGRFNRLLETASGRLPEQLSRAVEQAEEVAQQAAASKPQAAGAEAAPPELKSLAAALADPAKGVLATTVGNGSSSSRERSKTFSGSQLLRWLEGSGGDKADETAAQLLASNLVTLVSPAQPTPVQAAAVRPDACYRLLSDAPRSIQWGEPLNTHYWWGPSPARPAEVVAEDLRARILGLYDKHLSADGRTVGYGAMRRDPAFWSYVDATAELQRVDLSPLSRDALSAFAINTYNALIIHALVVHGTAKYATTIGRAQFFQKAARYNIGGCEYTADDLENGILRGNRPAASSLGMLLGVPKLSSGPFGRGDPRAAKVVDPVDARIHFALVCGAKSCPPIKLYSAANLDEGLGAAAEAFCAGDVQVDVARRVVTLSKIFNWYAPDFGASKADRLRWLLPFLPSDKRAALETLLAADPRAARISVRHSEYDWSLNGDE</sequence>
<evidence type="ECO:0000256" key="2">
    <source>
        <dbReference type="ARBA" id="ARBA00023284"/>
    </source>
</evidence>
<accession>A0A0D2K1T9</accession>
<dbReference type="CDD" id="cd02066">
    <property type="entry name" value="GRX_family"/>
    <property type="match status" value="1"/>
</dbReference>
<dbReference type="InterPro" id="IPR014025">
    <property type="entry name" value="Glutaredoxin_subgr"/>
</dbReference>
<keyword evidence="6" id="KW-1185">Reference proteome</keyword>
<dbReference type="Proteomes" id="UP000054498">
    <property type="component" value="Unassembled WGS sequence"/>
</dbReference>
<dbReference type="OrthoDB" id="418495at2759"/>
<dbReference type="KEGG" id="mng:MNEG_3421"/>
<dbReference type="InterPro" id="IPR006869">
    <property type="entry name" value="DUF547"/>
</dbReference>
<name>A0A0D2K1T9_9CHLO</name>
<dbReference type="PANTHER" id="PTHR46361">
    <property type="entry name" value="ELECTRON CARRIER/ PROTEIN DISULFIDE OXIDOREDUCTASE"/>
    <property type="match status" value="1"/>
</dbReference>
<protein>
    <submittedName>
        <fullName evidence="5">Uncharacterized protein</fullName>
    </submittedName>
</protein>
<dbReference type="GeneID" id="25736299"/>
<proteinExistence type="predicted"/>
<evidence type="ECO:0000313" key="5">
    <source>
        <dbReference type="EMBL" id="KIZ04543.1"/>
    </source>
</evidence>
<evidence type="ECO:0000313" key="6">
    <source>
        <dbReference type="Proteomes" id="UP000054498"/>
    </source>
</evidence>